<protein>
    <submittedName>
        <fullName evidence="1">Cof-type HAD-IIB family hydrolase</fullName>
    </submittedName>
</protein>
<dbReference type="InterPro" id="IPR036412">
    <property type="entry name" value="HAD-like_sf"/>
</dbReference>
<name>A0ABS9R9G8_9FIRM</name>
<proteinExistence type="predicted"/>
<dbReference type="Proteomes" id="UP001202402">
    <property type="component" value="Unassembled WGS sequence"/>
</dbReference>
<dbReference type="GO" id="GO:0016787">
    <property type="term" value="F:hydrolase activity"/>
    <property type="evidence" value="ECO:0007669"/>
    <property type="project" value="UniProtKB-KW"/>
</dbReference>
<keyword evidence="2" id="KW-1185">Reference proteome</keyword>
<comment type="caution">
    <text evidence="1">The sequence shown here is derived from an EMBL/GenBank/DDBJ whole genome shotgun (WGS) entry which is preliminary data.</text>
</comment>
<evidence type="ECO:0000313" key="1">
    <source>
        <dbReference type="EMBL" id="MCH4286309.1"/>
    </source>
</evidence>
<dbReference type="PANTHER" id="PTHR10000">
    <property type="entry name" value="PHOSPHOSERINE PHOSPHATASE"/>
    <property type="match status" value="1"/>
</dbReference>
<dbReference type="NCBIfam" id="TIGR01484">
    <property type="entry name" value="HAD-SF-IIB"/>
    <property type="match status" value="1"/>
</dbReference>
<gene>
    <name evidence="1" type="ORF">LQE99_14385</name>
</gene>
<sequence length="291" mass="33054">MNLHNIKLIACDVDGTLFNSKGKIGVKTKKTLMNLQKQGIKIAICSGRAPFELKGVLDELELKRYEGYLLHGNGAGIYCVKNDKNIQFPQVQPKELSEMIKLAHALHLFVIISQYGNYYCSYSLPLAIKREIAKRLYHPMRASKIIRMRQFAYMARNANMVEHLENHVHEAANKICIRGKPKKLHKAEAVIRKKYPDKFNYFYLSEGSLEITDIHVSKAQALQALCDQMDIRLDQVIAFGDSNNDDEMLSVIPYGVAMQNAFSSTKKAASYITKSNDEEGIAVFLNNFFNQ</sequence>
<evidence type="ECO:0000313" key="2">
    <source>
        <dbReference type="Proteomes" id="UP001202402"/>
    </source>
</evidence>
<keyword evidence="1" id="KW-0378">Hydrolase</keyword>
<dbReference type="SUPFAM" id="SSF56784">
    <property type="entry name" value="HAD-like"/>
    <property type="match status" value="1"/>
</dbReference>
<dbReference type="InterPro" id="IPR006379">
    <property type="entry name" value="HAD-SF_hydro_IIB"/>
</dbReference>
<dbReference type="Gene3D" id="3.30.1240.10">
    <property type="match status" value="1"/>
</dbReference>
<dbReference type="SFLD" id="SFLDS00003">
    <property type="entry name" value="Haloacid_Dehalogenase"/>
    <property type="match status" value="1"/>
</dbReference>
<dbReference type="NCBIfam" id="TIGR00099">
    <property type="entry name" value="Cof-subfamily"/>
    <property type="match status" value="1"/>
</dbReference>
<dbReference type="Pfam" id="PF08282">
    <property type="entry name" value="Hydrolase_3"/>
    <property type="match status" value="1"/>
</dbReference>
<reference evidence="1 2" key="1">
    <citation type="submission" date="2022-02" db="EMBL/GenBank/DDBJ databases">
        <title>Genome of Erysipelotrichaceae sp. nov. NSJ-176 isolated from human feces.</title>
        <authorList>
            <person name="Abdugheni R."/>
        </authorList>
    </citation>
    <scope>NUCLEOTIDE SEQUENCE [LARGE SCALE GENOMIC DNA]</scope>
    <source>
        <strain evidence="1 2">NSJ-176</strain>
    </source>
</reference>
<dbReference type="CDD" id="cd07516">
    <property type="entry name" value="HAD_Pase"/>
    <property type="match status" value="1"/>
</dbReference>
<dbReference type="RefSeq" id="WP_240607511.1">
    <property type="nucleotide sequence ID" value="NZ_JAKVPQ010000012.1"/>
</dbReference>
<dbReference type="InterPro" id="IPR023214">
    <property type="entry name" value="HAD_sf"/>
</dbReference>
<dbReference type="InterPro" id="IPR000150">
    <property type="entry name" value="Cof"/>
</dbReference>
<dbReference type="SFLD" id="SFLDG01140">
    <property type="entry name" value="C2.B:_Phosphomannomutase_and_P"/>
    <property type="match status" value="1"/>
</dbReference>
<organism evidence="1 2">
    <name type="scientific">Amedibacillus hominis</name>
    <dbReference type="NCBI Taxonomy" id="2897776"/>
    <lineage>
        <taxon>Bacteria</taxon>
        <taxon>Bacillati</taxon>
        <taxon>Bacillota</taxon>
        <taxon>Erysipelotrichia</taxon>
        <taxon>Erysipelotrichales</taxon>
        <taxon>Erysipelotrichaceae</taxon>
        <taxon>Amedibacillus</taxon>
    </lineage>
</organism>
<dbReference type="EMBL" id="JAKVPQ010000012">
    <property type="protein sequence ID" value="MCH4286309.1"/>
    <property type="molecule type" value="Genomic_DNA"/>
</dbReference>
<dbReference type="Gene3D" id="3.40.50.1000">
    <property type="entry name" value="HAD superfamily/HAD-like"/>
    <property type="match status" value="1"/>
</dbReference>
<accession>A0ABS9R9G8</accession>
<dbReference type="PANTHER" id="PTHR10000:SF8">
    <property type="entry name" value="HAD SUPERFAMILY HYDROLASE-LIKE, TYPE 3"/>
    <property type="match status" value="1"/>
</dbReference>